<dbReference type="InterPro" id="IPR036640">
    <property type="entry name" value="ABC1_TM_sf"/>
</dbReference>
<keyword evidence="3" id="KW-0547">Nucleotide-binding</keyword>
<dbReference type="SMART" id="SM00382">
    <property type="entry name" value="AAA"/>
    <property type="match status" value="1"/>
</dbReference>
<feature type="transmembrane region" description="Helical" evidence="7">
    <location>
        <begin position="229"/>
        <end position="254"/>
    </location>
</feature>
<keyword evidence="2 7" id="KW-0812">Transmembrane</keyword>
<keyword evidence="5 7" id="KW-1133">Transmembrane helix</keyword>
<dbReference type="Pfam" id="PF00664">
    <property type="entry name" value="ABC_membrane"/>
    <property type="match status" value="1"/>
</dbReference>
<name>A0ABX1JKC2_9MICC</name>
<dbReference type="InterPro" id="IPR011527">
    <property type="entry name" value="ABC1_TM_dom"/>
</dbReference>
<sequence>MKRALAVSPAGKRALYLLGLLAAAKAAGLVLLASAVAAGIAGLAGGGPDWPRLLAEGAAGAVLRSLAAWGQETVAQRAAAGVKNEVRAALADKMLGGGTGTGQGTLSVLATRGLDALDDYYTKYLPAVLTCAVVPLLVGLRILAADWISALVVVLTPPLVPVFMILIGLHTEVKAKAAAAALHRPSDHLLELARGLPVLVGLGRAGAQTRALADVARAYRTRTMATLRVAFLSSLALELIATISVALVAVFIGVRLVHGDMGLEAGLLALILAPECYQPLRDLGAAHHASEDGIEALRRTGEVPRTPAGRALVPPAGAPAAGAAKVEVRSLAVAYPDRPGPAVSGLDFTVPAGSIAALTGPSGSGKSTVLEILAGLRRDGAGADIAGTVSGIGAGAVAWIPQHPVPAASTVAAEVALYAGLAGSPQARAAAEQALARVDAAGLLDADTSALSPGELRRVAVARALARAEHVPGVGLLLADEPTAHLDPDSARAIEQALAGLRGRVTVILVAHDPATAALADQLIPVGAGAAPALPPADLPGNALSSPGNGVIGQ</sequence>
<comment type="caution">
    <text evidence="10">The sequence shown here is derived from an EMBL/GenBank/DDBJ whole genome shotgun (WGS) entry which is preliminary data.</text>
</comment>
<proteinExistence type="predicted"/>
<dbReference type="EMBL" id="JAAZSR010000035">
    <property type="protein sequence ID" value="NKX49749.1"/>
    <property type="molecule type" value="Genomic_DNA"/>
</dbReference>
<dbReference type="PANTHER" id="PTHR24221">
    <property type="entry name" value="ATP-BINDING CASSETTE SUB-FAMILY B"/>
    <property type="match status" value="1"/>
</dbReference>
<evidence type="ECO:0000256" key="1">
    <source>
        <dbReference type="ARBA" id="ARBA00004651"/>
    </source>
</evidence>
<evidence type="ECO:0000259" key="8">
    <source>
        <dbReference type="PROSITE" id="PS50893"/>
    </source>
</evidence>
<dbReference type="Pfam" id="PF00005">
    <property type="entry name" value="ABC_tran"/>
    <property type="match status" value="1"/>
</dbReference>
<dbReference type="PROSITE" id="PS00211">
    <property type="entry name" value="ABC_TRANSPORTER_1"/>
    <property type="match status" value="1"/>
</dbReference>
<dbReference type="InterPro" id="IPR003439">
    <property type="entry name" value="ABC_transporter-like_ATP-bd"/>
</dbReference>
<gene>
    <name evidence="10" type="primary">cydD</name>
    <name evidence="10" type="ORF">HER39_04000</name>
</gene>
<evidence type="ECO:0000313" key="10">
    <source>
        <dbReference type="EMBL" id="NKX49749.1"/>
    </source>
</evidence>
<reference evidence="10 11" key="1">
    <citation type="submission" date="2020-04" db="EMBL/GenBank/DDBJ databases">
        <authorList>
            <person name="Liu S."/>
        </authorList>
    </citation>
    <scope>NUCLEOTIDE SEQUENCE [LARGE SCALE GENOMIC DNA]</scope>
    <source>
        <strain evidence="10 11">CGMCC 1.15091</strain>
    </source>
</reference>
<evidence type="ECO:0000256" key="6">
    <source>
        <dbReference type="ARBA" id="ARBA00023136"/>
    </source>
</evidence>
<dbReference type="PROSITE" id="PS50929">
    <property type="entry name" value="ABC_TM1F"/>
    <property type="match status" value="1"/>
</dbReference>
<evidence type="ECO:0000259" key="9">
    <source>
        <dbReference type="PROSITE" id="PS50929"/>
    </source>
</evidence>
<dbReference type="InterPro" id="IPR014216">
    <property type="entry name" value="ABC_transptr_CydD"/>
</dbReference>
<feature type="non-terminal residue" evidence="10">
    <location>
        <position position="554"/>
    </location>
</feature>
<keyword evidence="11" id="KW-1185">Reference proteome</keyword>
<protein>
    <submittedName>
        <fullName evidence="10">Thiol reductant ABC exporter subunit CydD</fullName>
    </submittedName>
</protein>
<evidence type="ECO:0000256" key="7">
    <source>
        <dbReference type="SAM" id="Phobius"/>
    </source>
</evidence>
<accession>A0ABX1JKC2</accession>
<dbReference type="PANTHER" id="PTHR24221:SF590">
    <property type="entry name" value="COMPONENT LINKED WITH THE ASSEMBLY OF CYTOCHROME' TRANSPORT TRANSMEMBRANE ATP-BINDING PROTEIN ABC TRANSPORTER CYDD-RELATED"/>
    <property type="match status" value="1"/>
</dbReference>
<evidence type="ECO:0000256" key="2">
    <source>
        <dbReference type="ARBA" id="ARBA00022692"/>
    </source>
</evidence>
<dbReference type="CDD" id="cd18584">
    <property type="entry name" value="ABC_6TM_AarD_CydD"/>
    <property type="match status" value="1"/>
</dbReference>
<dbReference type="SUPFAM" id="SSF52540">
    <property type="entry name" value="P-loop containing nucleoside triphosphate hydrolases"/>
    <property type="match status" value="1"/>
</dbReference>
<dbReference type="SUPFAM" id="SSF90123">
    <property type="entry name" value="ABC transporter transmembrane region"/>
    <property type="match status" value="1"/>
</dbReference>
<feature type="transmembrane region" description="Helical" evidence="7">
    <location>
        <begin position="124"/>
        <end position="143"/>
    </location>
</feature>
<dbReference type="InterPro" id="IPR039421">
    <property type="entry name" value="Type_1_exporter"/>
</dbReference>
<dbReference type="InterPro" id="IPR027417">
    <property type="entry name" value="P-loop_NTPase"/>
</dbReference>
<organism evidence="10 11">
    <name type="scientific">Arthrobacter deserti</name>
    <dbReference type="NCBI Taxonomy" id="1742687"/>
    <lineage>
        <taxon>Bacteria</taxon>
        <taxon>Bacillati</taxon>
        <taxon>Actinomycetota</taxon>
        <taxon>Actinomycetes</taxon>
        <taxon>Micrococcales</taxon>
        <taxon>Micrococcaceae</taxon>
        <taxon>Arthrobacter</taxon>
    </lineage>
</organism>
<dbReference type="InterPro" id="IPR003593">
    <property type="entry name" value="AAA+_ATPase"/>
</dbReference>
<dbReference type="Gene3D" id="3.40.50.300">
    <property type="entry name" value="P-loop containing nucleotide triphosphate hydrolases"/>
    <property type="match status" value="1"/>
</dbReference>
<dbReference type="Gene3D" id="1.20.1560.10">
    <property type="entry name" value="ABC transporter type 1, transmembrane domain"/>
    <property type="match status" value="1"/>
</dbReference>
<dbReference type="Proteomes" id="UP000523795">
    <property type="component" value="Unassembled WGS sequence"/>
</dbReference>
<dbReference type="InterPro" id="IPR017871">
    <property type="entry name" value="ABC_transporter-like_CS"/>
</dbReference>
<dbReference type="PROSITE" id="PS50893">
    <property type="entry name" value="ABC_TRANSPORTER_2"/>
    <property type="match status" value="1"/>
</dbReference>
<feature type="domain" description="ABC transmembrane type-1" evidence="9">
    <location>
        <begin position="17"/>
        <end position="284"/>
    </location>
</feature>
<evidence type="ECO:0000256" key="5">
    <source>
        <dbReference type="ARBA" id="ARBA00022989"/>
    </source>
</evidence>
<evidence type="ECO:0000256" key="4">
    <source>
        <dbReference type="ARBA" id="ARBA00022840"/>
    </source>
</evidence>
<dbReference type="NCBIfam" id="TIGR02857">
    <property type="entry name" value="CydD"/>
    <property type="match status" value="1"/>
</dbReference>
<keyword evidence="4" id="KW-0067">ATP-binding</keyword>
<feature type="transmembrane region" description="Helical" evidence="7">
    <location>
        <begin position="150"/>
        <end position="169"/>
    </location>
</feature>
<comment type="subcellular location">
    <subcellularLocation>
        <location evidence="1">Cell membrane</location>
        <topology evidence="1">Multi-pass membrane protein</topology>
    </subcellularLocation>
</comment>
<evidence type="ECO:0000313" key="11">
    <source>
        <dbReference type="Proteomes" id="UP000523795"/>
    </source>
</evidence>
<feature type="domain" description="ABC transporter" evidence="8">
    <location>
        <begin position="328"/>
        <end position="553"/>
    </location>
</feature>
<keyword evidence="6 7" id="KW-0472">Membrane</keyword>
<evidence type="ECO:0000256" key="3">
    <source>
        <dbReference type="ARBA" id="ARBA00022741"/>
    </source>
</evidence>